<keyword evidence="3" id="KW-0731">Sigma factor</keyword>
<dbReference type="Proteomes" id="UP001164459">
    <property type="component" value="Chromosome"/>
</dbReference>
<dbReference type="Gene3D" id="1.10.1740.10">
    <property type="match status" value="1"/>
</dbReference>
<dbReference type="SUPFAM" id="SSF88946">
    <property type="entry name" value="Sigma2 domain of RNA polymerase sigma factors"/>
    <property type="match status" value="1"/>
</dbReference>
<proteinExistence type="inferred from homology"/>
<dbReference type="NCBIfam" id="TIGR02937">
    <property type="entry name" value="sigma70-ECF"/>
    <property type="match status" value="1"/>
</dbReference>
<dbReference type="SUPFAM" id="SSF88659">
    <property type="entry name" value="Sigma3 and sigma4 domains of RNA polymerase sigma factors"/>
    <property type="match status" value="1"/>
</dbReference>
<evidence type="ECO:0000313" key="7">
    <source>
        <dbReference type="EMBL" id="WAS95824.1"/>
    </source>
</evidence>
<dbReference type="RefSeq" id="WP_269038167.1">
    <property type="nucleotide sequence ID" value="NZ_CP114040.1"/>
</dbReference>
<reference evidence="7" key="1">
    <citation type="submission" date="2022-11" db="EMBL/GenBank/DDBJ databases">
        <title>Minimal conservation of predation-associated metabolite biosynthetic gene clusters underscores biosynthetic potential of Myxococcota including descriptions for ten novel species: Archangium lansinium sp. nov., Myxococcus landrumus sp. nov., Nannocystis bai.</title>
        <authorList>
            <person name="Ahearne A."/>
            <person name="Stevens C."/>
            <person name="Dowd S."/>
        </authorList>
    </citation>
    <scope>NUCLEOTIDE SEQUENCE</scope>
    <source>
        <strain evidence="7">Fl3</strain>
    </source>
</reference>
<dbReference type="InterPro" id="IPR039425">
    <property type="entry name" value="RNA_pol_sigma-70-like"/>
</dbReference>
<comment type="similarity">
    <text evidence="1">Belongs to the sigma-70 factor family. ECF subfamily.</text>
</comment>
<dbReference type="PANTHER" id="PTHR43133:SF8">
    <property type="entry name" value="RNA POLYMERASE SIGMA FACTOR HI_1459-RELATED"/>
    <property type="match status" value="1"/>
</dbReference>
<name>A0ABY7H9V7_9BACT</name>
<evidence type="ECO:0000313" key="8">
    <source>
        <dbReference type="Proteomes" id="UP001164459"/>
    </source>
</evidence>
<dbReference type="InterPro" id="IPR013324">
    <property type="entry name" value="RNA_pol_sigma_r3/r4-like"/>
</dbReference>
<accession>A0ABY7H9V7</accession>
<dbReference type="InterPro" id="IPR014284">
    <property type="entry name" value="RNA_pol_sigma-70_dom"/>
</dbReference>
<keyword evidence="8" id="KW-1185">Reference proteome</keyword>
<dbReference type="Pfam" id="PF04545">
    <property type="entry name" value="Sigma70_r4"/>
    <property type="match status" value="1"/>
</dbReference>
<keyword evidence="2" id="KW-0805">Transcription regulation</keyword>
<dbReference type="InterPro" id="IPR007630">
    <property type="entry name" value="RNA_pol_sigma70_r4"/>
</dbReference>
<evidence type="ECO:0000259" key="6">
    <source>
        <dbReference type="Pfam" id="PF04545"/>
    </source>
</evidence>
<dbReference type="InterPro" id="IPR036388">
    <property type="entry name" value="WH-like_DNA-bd_sf"/>
</dbReference>
<evidence type="ECO:0000256" key="4">
    <source>
        <dbReference type="ARBA" id="ARBA00023125"/>
    </source>
</evidence>
<organism evidence="7 8">
    <name type="scientific">Nannocystis punicea</name>
    <dbReference type="NCBI Taxonomy" id="2995304"/>
    <lineage>
        <taxon>Bacteria</taxon>
        <taxon>Pseudomonadati</taxon>
        <taxon>Myxococcota</taxon>
        <taxon>Polyangia</taxon>
        <taxon>Nannocystales</taxon>
        <taxon>Nannocystaceae</taxon>
        <taxon>Nannocystis</taxon>
    </lineage>
</organism>
<dbReference type="InterPro" id="IPR013325">
    <property type="entry name" value="RNA_pol_sigma_r2"/>
</dbReference>
<evidence type="ECO:0000256" key="1">
    <source>
        <dbReference type="ARBA" id="ARBA00010641"/>
    </source>
</evidence>
<evidence type="ECO:0000256" key="2">
    <source>
        <dbReference type="ARBA" id="ARBA00023015"/>
    </source>
</evidence>
<evidence type="ECO:0000256" key="3">
    <source>
        <dbReference type="ARBA" id="ARBA00023082"/>
    </source>
</evidence>
<sequence length="240" mass="26724">MHPAPGPAPAEPAPNGWPWSLLRGFRGGDRDALTEVYRLHAAEVACFLRQGFRFRAGDAVHRFVGFGRASELHDALQETFRRAFEPRARSGYDGLRPYGPYLRAIARNIVLAGFRGQQARFPRVGGDAVALLEVEDTSPGPGDPEAELHAAQVQRLVAAFLEGLAADERELLRLRFTEGLSQREVAERLGVGRQVVRSREDRLRARLLEHLDRRGERGLIGVQRVVLLALAEAWLAEVLR</sequence>
<dbReference type="Gene3D" id="1.10.10.10">
    <property type="entry name" value="Winged helix-like DNA-binding domain superfamily/Winged helix DNA-binding domain"/>
    <property type="match status" value="1"/>
</dbReference>
<dbReference type="EMBL" id="CP114040">
    <property type="protein sequence ID" value="WAS95824.1"/>
    <property type="molecule type" value="Genomic_DNA"/>
</dbReference>
<evidence type="ECO:0000256" key="5">
    <source>
        <dbReference type="ARBA" id="ARBA00023163"/>
    </source>
</evidence>
<dbReference type="PANTHER" id="PTHR43133">
    <property type="entry name" value="RNA POLYMERASE ECF-TYPE SIGMA FACTO"/>
    <property type="match status" value="1"/>
</dbReference>
<protein>
    <submittedName>
        <fullName evidence="7">Sigma-70 family RNA polymerase sigma factor</fullName>
    </submittedName>
</protein>
<dbReference type="CDD" id="cd06171">
    <property type="entry name" value="Sigma70_r4"/>
    <property type="match status" value="1"/>
</dbReference>
<gene>
    <name evidence="7" type="ORF">O0S08_06640</name>
</gene>
<feature type="domain" description="RNA polymerase sigma-70 region 4" evidence="6">
    <location>
        <begin position="161"/>
        <end position="206"/>
    </location>
</feature>
<keyword evidence="4" id="KW-0238">DNA-binding</keyword>
<keyword evidence="5" id="KW-0804">Transcription</keyword>